<dbReference type="PROSITE" id="PS51257">
    <property type="entry name" value="PROKAR_LIPOPROTEIN"/>
    <property type="match status" value="1"/>
</dbReference>
<feature type="signal peptide" evidence="1">
    <location>
        <begin position="1"/>
        <end position="19"/>
    </location>
</feature>
<dbReference type="Proteomes" id="UP000549616">
    <property type="component" value="Unassembled WGS sequence"/>
</dbReference>
<dbReference type="AlphaFoldDB" id="A0A853AWF9"/>
<comment type="caution">
    <text evidence="2">The sequence shown here is derived from an EMBL/GenBank/DDBJ whole genome shotgun (WGS) entry which is preliminary data.</text>
</comment>
<keyword evidence="1" id="KW-0732">Signal</keyword>
<sequence>MSKKLAAITLACLTISAAACTSTVSGAPTPATSGVPTSTSTSDPFAGMVACQVLDELNSAQGFKPGDNISHRNECTATKSGLGSNGLALDPAQGLAAFKEVNPASVDTDVNGRRALQEQNPLGCTIAFEVGEHARVLAQMAMSMPERNAEACPLAHDLAERVEALLPER</sequence>
<evidence type="ECO:0000313" key="2">
    <source>
        <dbReference type="EMBL" id="NYI86979.1"/>
    </source>
</evidence>
<evidence type="ECO:0008006" key="4">
    <source>
        <dbReference type="Google" id="ProtNLM"/>
    </source>
</evidence>
<evidence type="ECO:0000256" key="1">
    <source>
        <dbReference type="SAM" id="SignalP"/>
    </source>
</evidence>
<name>A0A853AWF9_9PSEU</name>
<keyword evidence="3" id="KW-1185">Reference proteome</keyword>
<feature type="chain" id="PRO_5039410479" description="DUF3558 domain-containing protein" evidence="1">
    <location>
        <begin position="20"/>
        <end position="169"/>
    </location>
</feature>
<dbReference type="EMBL" id="JACCFK010000001">
    <property type="protein sequence ID" value="NYI86979.1"/>
    <property type="molecule type" value="Genomic_DNA"/>
</dbReference>
<reference evidence="2 3" key="1">
    <citation type="submission" date="2020-07" db="EMBL/GenBank/DDBJ databases">
        <title>Sequencing the genomes of 1000 actinobacteria strains.</title>
        <authorList>
            <person name="Klenk H.-P."/>
        </authorList>
    </citation>
    <scope>NUCLEOTIDE SEQUENCE [LARGE SCALE GENOMIC DNA]</scope>
    <source>
        <strain evidence="2 3">DSM 104006</strain>
    </source>
</reference>
<evidence type="ECO:0000313" key="3">
    <source>
        <dbReference type="Proteomes" id="UP000549616"/>
    </source>
</evidence>
<gene>
    <name evidence="2" type="ORF">HNR02_000302</name>
</gene>
<protein>
    <recommendedName>
        <fullName evidence="4">DUF3558 domain-containing protein</fullName>
    </recommendedName>
</protein>
<organism evidence="2 3">
    <name type="scientific">Amycolatopsis endophytica</name>
    <dbReference type="NCBI Taxonomy" id="860233"/>
    <lineage>
        <taxon>Bacteria</taxon>
        <taxon>Bacillati</taxon>
        <taxon>Actinomycetota</taxon>
        <taxon>Actinomycetes</taxon>
        <taxon>Pseudonocardiales</taxon>
        <taxon>Pseudonocardiaceae</taxon>
        <taxon>Amycolatopsis</taxon>
    </lineage>
</organism>
<proteinExistence type="predicted"/>
<dbReference type="RefSeq" id="WP_312860868.1">
    <property type="nucleotide sequence ID" value="NZ_JACCFK010000001.1"/>
</dbReference>
<accession>A0A853AWF9</accession>